<evidence type="ECO:0008006" key="3">
    <source>
        <dbReference type="Google" id="ProtNLM"/>
    </source>
</evidence>
<keyword evidence="1" id="KW-0472">Membrane</keyword>
<gene>
    <name evidence="2" type="ORF">S01H1_18895</name>
</gene>
<dbReference type="EMBL" id="BARS01010150">
    <property type="protein sequence ID" value="GAF90301.1"/>
    <property type="molecule type" value="Genomic_DNA"/>
</dbReference>
<sequence>MPTLMAKLCKHKGFSLAEVLLAISTLAVGVLFVAGVFPVGIHLTTVAIERTIAVIAADEAFAKIKLYAKGDLSVLSDDIRLEELDDNELKDFNDSDIFPATAGID</sequence>
<dbReference type="AlphaFoldDB" id="X0TSX9"/>
<proteinExistence type="predicted"/>
<organism evidence="2">
    <name type="scientific">marine sediment metagenome</name>
    <dbReference type="NCBI Taxonomy" id="412755"/>
    <lineage>
        <taxon>unclassified sequences</taxon>
        <taxon>metagenomes</taxon>
        <taxon>ecological metagenomes</taxon>
    </lineage>
</organism>
<comment type="caution">
    <text evidence="2">The sequence shown here is derived from an EMBL/GenBank/DDBJ whole genome shotgun (WGS) entry which is preliminary data.</text>
</comment>
<keyword evidence="1" id="KW-0812">Transmembrane</keyword>
<protein>
    <recommendedName>
        <fullName evidence="3">Prepilin-type N-terminal cleavage/methylation domain-containing protein</fullName>
    </recommendedName>
</protein>
<name>X0TSX9_9ZZZZ</name>
<evidence type="ECO:0000313" key="2">
    <source>
        <dbReference type="EMBL" id="GAF90301.1"/>
    </source>
</evidence>
<evidence type="ECO:0000256" key="1">
    <source>
        <dbReference type="SAM" id="Phobius"/>
    </source>
</evidence>
<feature type="non-terminal residue" evidence="2">
    <location>
        <position position="105"/>
    </location>
</feature>
<feature type="transmembrane region" description="Helical" evidence="1">
    <location>
        <begin position="20"/>
        <end position="41"/>
    </location>
</feature>
<keyword evidence="1" id="KW-1133">Transmembrane helix</keyword>
<reference evidence="2" key="1">
    <citation type="journal article" date="2014" name="Front. Microbiol.">
        <title>High frequency of phylogenetically diverse reductive dehalogenase-homologous genes in deep subseafloor sedimentary metagenomes.</title>
        <authorList>
            <person name="Kawai M."/>
            <person name="Futagami T."/>
            <person name="Toyoda A."/>
            <person name="Takaki Y."/>
            <person name="Nishi S."/>
            <person name="Hori S."/>
            <person name="Arai W."/>
            <person name="Tsubouchi T."/>
            <person name="Morono Y."/>
            <person name="Uchiyama I."/>
            <person name="Ito T."/>
            <person name="Fujiyama A."/>
            <person name="Inagaki F."/>
            <person name="Takami H."/>
        </authorList>
    </citation>
    <scope>NUCLEOTIDE SEQUENCE</scope>
    <source>
        <strain evidence="2">Expedition CK06-06</strain>
    </source>
</reference>
<accession>X0TSX9</accession>